<gene>
    <name evidence="1" type="ORF">EUGRSUZ_C03946</name>
</gene>
<proteinExistence type="predicted"/>
<dbReference type="Gramene" id="KCW82543">
    <property type="protein sequence ID" value="KCW82543"/>
    <property type="gene ID" value="EUGRSUZ_C03946"/>
</dbReference>
<reference evidence="1" key="1">
    <citation type="submission" date="2013-07" db="EMBL/GenBank/DDBJ databases">
        <title>The genome of Eucalyptus grandis.</title>
        <authorList>
            <person name="Schmutz J."/>
            <person name="Hayes R."/>
            <person name="Myburg A."/>
            <person name="Tuskan G."/>
            <person name="Grattapaglia D."/>
            <person name="Rokhsar D.S."/>
        </authorList>
    </citation>
    <scope>NUCLEOTIDE SEQUENCE</scope>
    <source>
        <tissue evidence="1">Leaf extractions</tissue>
    </source>
</reference>
<dbReference type="EMBL" id="KK198755">
    <property type="protein sequence ID" value="KCW82543.1"/>
    <property type="molecule type" value="Genomic_DNA"/>
</dbReference>
<accession>A0A059CVP6</accession>
<name>A0A059CVP6_EUCGR</name>
<protein>
    <submittedName>
        <fullName evidence="1">Uncharacterized protein</fullName>
    </submittedName>
</protein>
<sequence length="137" mass="15058">MIDRDPDIFSLHSPRGAVITYHGGTRHSVDRGSGRENFGAQLKVIKLIAVADSLPERPTADKSSQTHCKSQTLKYRSLTHKRSFALIGGARSRSLRQVRSRQQVIFSQGTWECQGSLEDIAVEGATVACTCDERGCV</sequence>
<dbReference type="InParanoid" id="A0A059CVP6"/>
<dbReference type="AlphaFoldDB" id="A0A059CVP6"/>
<organism evidence="1">
    <name type="scientific">Eucalyptus grandis</name>
    <name type="common">Flooded gum</name>
    <dbReference type="NCBI Taxonomy" id="71139"/>
    <lineage>
        <taxon>Eukaryota</taxon>
        <taxon>Viridiplantae</taxon>
        <taxon>Streptophyta</taxon>
        <taxon>Embryophyta</taxon>
        <taxon>Tracheophyta</taxon>
        <taxon>Spermatophyta</taxon>
        <taxon>Magnoliopsida</taxon>
        <taxon>eudicotyledons</taxon>
        <taxon>Gunneridae</taxon>
        <taxon>Pentapetalae</taxon>
        <taxon>rosids</taxon>
        <taxon>malvids</taxon>
        <taxon>Myrtales</taxon>
        <taxon>Myrtaceae</taxon>
        <taxon>Myrtoideae</taxon>
        <taxon>Eucalypteae</taxon>
        <taxon>Eucalyptus</taxon>
    </lineage>
</organism>
<evidence type="ECO:0000313" key="1">
    <source>
        <dbReference type="EMBL" id="KCW82543.1"/>
    </source>
</evidence>